<reference evidence="2 3" key="2">
    <citation type="submission" date="2018-03" db="EMBL/GenBank/DDBJ databases">
        <title>The ancient ancestry and fast evolution of plastids.</title>
        <authorList>
            <person name="Moore K.R."/>
            <person name="Magnabosco C."/>
            <person name="Momper L."/>
            <person name="Gold D.A."/>
            <person name="Bosak T."/>
            <person name="Fournier G.P."/>
        </authorList>
    </citation>
    <scope>NUCLEOTIDE SEQUENCE [LARGE SCALE GENOMIC DNA]</scope>
    <source>
        <strain evidence="2 3">ULC18</strain>
    </source>
</reference>
<proteinExistence type="predicted"/>
<dbReference type="SUPFAM" id="SSF52980">
    <property type="entry name" value="Restriction endonuclease-like"/>
    <property type="match status" value="1"/>
</dbReference>
<evidence type="ECO:0000259" key="1">
    <source>
        <dbReference type="Pfam" id="PF05685"/>
    </source>
</evidence>
<dbReference type="AlphaFoldDB" id="A0A2T1E1B4"/>
<reference evidence="3" key="1">
    <citation type="submission" date="2018-02" db="EMBL/GenBank/DDBJ databases">
        <authorList>
            <person name="Moore K."/>
            <person name="Momper L."/>
        </authorList>
    </citation>
    <scope>NUCLEOTIDE SEQUENCE [LARGE SCALE GENOMIC DNA]</scope>
    <source>
        <strain evidence="3">ULC18</strain>
    </source>
</reference>
<accession>A0A2T1E1B4</accession>
<dbReference type="OrthoDB" id="461333at2"/>
<keyword evidence="3" id="KW-1185">Reference proteome</keyword>
<evidence type="ECO:0000313" key="3">
    <source>
        <dbReference type="Proteomes" id="UP000239576"/>
    </source>
</evidence>
<name>A0A2T1E1B4_9CYAN</name>
<dbReference type="PANTHER" id="PTHR34107:SF8">
    <property type="entry name" value="UNIDENTIFIED OPEN READING FRAME"/>
    <property type="match status" value="1"/>
</dbReference>
<sequence>MVQTPSKTLTLEAFLQLPETKPASEYIDGQVIQKPMPQGKHSAIQTELAPAINGVVKSKKVARAFAELRCTFGGRSVVPDVSVFTWNRISRDETGEIANSFSLAPDWTIEILSPDQSQTKVTKNILHCLDHETQMGWLIDPDEQTVFIYRPKQQIQVFDQLNQSLLVPAFASELQLTVGELFSWLSN</sequence>
<evidence type="ECO:0000313" key="2">
    <source>
        <dbReference type="EMBL" id="PSB26546.1"/>
    </source>
</evidence>
<dbReference type="Pfam" id="PF05685">
    <property type="entry name" value="Uma2"/>
    <property type="match status" value="1"/>
</dbReference>
<dbReference type="EMBL" id="PVWK01000104">
    <property type="protein sequence ID" value="PSB26546.1"/>
    <property type="molecule type" value="Genomic_DNA"/>
</dbReference>
<comment type="caution">
    <text evidence="2">The sequence shown here is derived from an EMBL/GenBank/DDBJ whole genome shotgun (WGS) entry which is preliminary data.</text>
</comment>
<feature type="domain" description="Putative restriction endonuclease" evidence="1">
    <location>
        <begin position="11"/>
        <end position="178"/>
    </location>
</feature>
<dbReference type="PANTHER" id="PTHR34107">
    <property type="entry name" value="SLL0198 PROTEIN-RELATED"/>
    <property type="match status" value="1"/>
</dbReference>
<dbReference type="InterPro" id="IPR011335">
    <property type="entry name" value="Restrct_endonuc-II-like"/>
</dbReference>
<dbReference type="InterPro" id="IPR008538">
    <property type="entry name" value="Uma2"/>
</dbReference>
<organism evidence="2 3">
    <name type="scientific">Stenomitos frigidus ULC18</name>
    <dbReference type="NCBI Taxonomy" id="2107698"/>
    <lineage>
        <taxon>Bacteria</taxon>
        <taxon>Bacillati</taxon>
        <taxon>Cyanobacteriota</taxon>
        <taxon>Cyanophyceae</taxon>
        <taxon>Leptolyngbyales</taxon>
        <taxon>Leptolyngbyaceae</taxon>
        <taxon>Stenomitos</taxon>
    </lineage>
</organism>
<dbReference type="InterPro" id="IPR012296">
    <property type="entry name" value="Nuclease_put_TT1808"/>
</dbReference>
<dbReference type="RefSeq" id="WP_106257962.1">
    <property type="nucleotide sequence ID" value="NZ_CAWNSW010000071.1"/>
</dbReference>
<dbReference type="CDD" id="cd06260">
    <property type="entry name" value="DUF820-like"/>
    <property type="match status" value="1"/>
</dbReference>
<protein>
    <recommendedName>
        <fullName evidence="1">Putative restriction endonuclease domain-containing protein</fullName>
    </recommendedName>
</protein>
<gene>
    <name evidence="2" type="ORF">C7B82_19550</name>
</gene>
<dbReference type="Gene3D" id="3.90.1570.10">
    <property type="entry name" value="tt1808, chain A"/>
    <property type="match status" value="1"/>
</dbReference>
<dbReference type="Proteomes" id="UP000239576">
    <property type="component" value="Unassembled WGS sequence"/>
</dbReference>